<dbReference type="GO" id="GO:0004867">
    <property type="term" value="F:serine-type endopeptidase inhibitor activity"/>
    <property type="evidence" value="ECO:0007669"/>
    <property type="project" value="UniProtKB-KW"/>
</dbReference>
<dbReference type="SUPFAM" id="SSF57567">
    <property type="entry name" value="Serine protease inhibitors"/>
    <property type="match status" value="1"/>
</dbReference>
<dbReference type="InterPro" id="IPR036084">
    <property type="entry name" value="Ser_inhib-like_sf"/>
</dbReference>
<evidence type="ECO:0000259" key="5">
    <source>
        <dbReference type="Pfam" id="PF01826"/>
    </source>
</evidence>
<keyword evidence="2" id="KW-0722">Serine protease inhibitor</keyword>
<protein>
    <submittedName>
        <fullName evidence="7">TIL domain-containing protein</fullName>
    </submittedName>
</protein>
<evidence type="ECO:0000256" key="2">
    <source>
        <dbReference type="ARBA" id="ARBA00022900"/>
    </source>
</evidence>
<dbReference type="WBParaSite" id="Csp11.Scaffold630.g16830.t1">
    <property type="protein sequence ID" value="Csp11.Scaffold630.g16830.t1"/>
    <property type="gene ID" value="Csp11.Scaffold630.g16830"/>
</dbReference>
<reference evidence="7" key="1">
    <citation type="submission" date="2016-11" db="UniProtKB">
        <authorList>
            <consortium name="WormBaseParasite"/>
        </authorList>
    </citation>
    <scope>IDENTIFICATION</scope>
</reference>
<evidence type="ECO:0000313" key="6">
    <source>
        <dbReference type="Proteomes" id="UP000095282"/>
    </source>
</evidence>
<feature type="domain" description="TIL" evidence="5">
    <location>
        <begin position="77"/>
        <end position="129"/>
    </location>
</feature>
<accession>A0A1I7UKC6</accession>
<dbReference type="PANTHER" id="PTHR23259:SF60">
    <property type="entry name" value="TIL DOMAIN-CONTAINING PROTEIN"/>
    <property type="match status" value="1"/>
</dbReference>
<evidence type="ECO:0000256" key="4">
    <source>
        <dbReference type="SAM" id="SignalP"/>
    </source>
</evidence>
<keyword evidence="4" id="KW-0732">Signal</keyword>
<feature type="chain" id="PRO_5009309030" evidence="4">
    <location>
        <begin position="18"/>
        <end position="132"/>
    </location>
</feature>
<evidence type="ECO:0000256" key="1">
    <source>
        <dbReference type="ARBA" id="ARBA00022690"/>
    </source>
</evidence>
<keyword evidence="6" id="KW-1185">Reference proteome</keyword>
<dbReference type="eggNOG" id="ENOG502THZ0">
    <property type="taxonomic scope" value="Eukaryota"/>
</dbReference>
<evidence type="ECO:0000256" key="3">
    <source>
        <dbReference type="ARBA" id="ARBA00023157"/>
    </source>
</evidence>
<evidence type="ECO:0000313" key="7">
    <source>
        <dbReference type="WBParaSite" id="Csp11.Scaffold630.g16830.t1"/>
    </source>
</evidence>
<dbReference type="InterPro" id="IPR002919">
    <property type="entry name" value="TIL_dom"/>
</dbReference>
<proteinExistence type="predicted"/>
<name>A0A1I7UKC6_9PELO</name>
<dbReference type="InterPro" id="IPR051368">
    <property type="entry name" value="SerProtInhib-TIL_Domain"/>
</dbReference>
<sequence>MKILVLIFSILIVSVECGVLKNTEDQPIIHGGGTCGTTKCPDNYRCEFPMSNSECENEDGCSITPKCVLIPVSTPKCEENEEMKECGSSCEPTCDNQNPSCAPTCLTNICQCKNGFVRDSAFGKCVEKEKLQ</sequence>
<organism evidence="6 7">
    <name type="scientific">Caenorhabditis tropicalis</name>
    <dbReference type="NCBI Taxonomy" id="1561998"/>
    <lineage>
        <taxon>Eukaryota</taxon>
        <taxon>Metazoa</taxon>
        <taxon>Ecdysozoa</taxon>
        <taxon>Nematoda</taxon>
        <taxon>Chromadorea</taxon>
        <taxon>Rhabditida</taxon>
        <taxon>Rhabditina</taxon>
        <taxon>Rhabditomorpha</taxon>
        <taxon>Rhabditoidea</taxon>
        <taxon>Rhabditidae</taxon>
        <taxon>Peloderinae</taxon>
        <taxon>Caenorhabditis</taxon>
    </lineage>
</organism>
<feature type="signal peptide" evidence="4">
    <location>
        <begin position="1"/>
        <end position="17"/>
    </location>
</feature>
<dbReference type="AlphaFoldDB" id="A0A1I7UKC6"/>
<dbReference type="PANTHER" id="PTHR23259">
    <property type="entry name" value="RIDDLE"/>
    <property type="match status" value="1"/>
</dbReference>
<dbReference type="Gene3D" id="2.10.25.10">
    <property type="entry name" value="Laminin"/>
    <property type="match status" value="1"/>
</dbReference>
<dbReference type="Pfam" id="PF01826">
    <property type="entry name" value="TIL"/>
    <property type="match status" value="1"/>
</dbReference>
<dbReference type="Proteomes" id="UP000095282">
    <property type="component" value="Unplaced"/>
</dbReference>
<keyword evidence="3" id="KW-1015">Disulfide bond</keyword>
<keyword evidence="1" id="KW-0646">Protease inhibitor</keyword>
<dbReference type="CDD" id="cd19941">
    <property type="entry name" value="TIL"/>
    <property type="match status" value="1"/>
</dbReference>